<feature type="domain" description="PAS" evidence="15">
    <location>
        <begin position="632"/>
        <end position="672"/>
    </location>
</feature>
<dbReference type="InterPro" id="IPR005467">
    <property type="entry name" value="His_kinase_dom"/>
</dbReference>
<dbReference type="Proteomes" id="UP001595904">
    <property type="component" value="Unassembled WGS sequence"/>
</dbReference>
<keyword evidence="6" id="KW-0808">Transferase</keyword>
<gene>
    <name evidence="16" type="ORF">ACFPN2_11420</name>
</gene>
<comment type="caution">
    <text evidence="16">The sequence shown here is derived from an EMBL/GenBank/DDBJ whole genome shotgun (WGS) entry which is preliminary data.</text>
</comment>
<feature type="transmembrane region" description="Helical" evidence="12">
    <location>
        <begin position="368"/>
        <end position="393"/>
    </location>
</feature>
<evidence type="ECO:0000256" key="7">
    <source>
        <dbReference type="ARBA" id="ARBA00022692"/>
    </source>
</evidence>
<keyword evidence="9 12" id="KW-1133">Transmembrane helix</keyword>
<evidence type="ECO:0000256" key="8">
    <source>
        <dbReference type="ARBA" id="ARBA00022777"/>
    </source>
</evidence>
<evidence type="ECO:0000259" key="14">
    <source>
        <dbReference type="PROSITE" id="PS50110"/>
    </source>
</evidence>
<evidence type="ECO:0000256" key="10">
    <source>
        <dbReference type="ARBA" id="ARBA00023136"/>
    </source>
</evidence>
<dbReference type="SUPFAM" id="SSF55874">
    <property type="entry name" value="ATPase domain of HSP90 chaperone/DNA topoisomerase II/histidine kinase"/>
    <property type="match status" value="1"/>
</dbReference>
<dbReference type="InterPro" id="IPR003661">
    <property type="entry name" value="HisK_dim/P_dom"/>
</dbReference>
<evidence type="ECO:0000256" key="3">
    <source>
        <dbReference type="ARBA" id="ARBA00006434"/>
    </source>
</evidence>
<dbReference type="InterPro" id="IPR036097">
    <property type="entry name" value="HisK_dim/P_sf"/>
</dbReference>
<evidence type="ECO:0000259" key="13">
    <source>
        <dbReference type="PROSITE" id="PS50109"/>
    </source>
</evidence>
<dbReference type="SUPFAM" id="SSF55785">
    <property type="entry name" value="PYP-like sensor domain (PAS domain)"/>
    <property type="match status" value="1"/>
</dbReference>
<evidence type="ECO:0000313" key="17">
    <source>
        <dbReference type="Proteomes" id="UP001595904"/>
    </source>
</evidence>
<feature type="modified residue" description="4-aspartylphosphate" evidence="11">
    <location>
        <position position="1083"/>
    </location>
</feature>
<feature type="domain" description="Response regulatory" evidence="14">
    <location>
        <begin position="1034"/>
        <end position="1150"/>
    </location>
</feature>
<dbReference type="PROSITE" id="PS50109">
    <property type="entry name" value="HIS_KIN"/>
    <property type="match status" value="1"/>
</dbReference>
<feature type="transmembrane region" description="Helical" evidence="12">
    <location>
        <begin position="190"/>
        <end position="213"/>
    </location>
</feature>
<feature type="transmembrane region" description="Helical" evidence="12">
    <location>
        <begin position="319"/>
        <end position="347"/>
    </location>
</feature>
<dbReference type="Gene3D" id="3.40.50.2300">
    <property type="match status" value="1"/>
</dbReference>
<comment type="catalytic activity">
    <reaction evidence="1">
        <text>ATP + protein L-histidine = ADP + protein N-phospho-L-histidine.</text>
        <dbReference type="EC" id="2.7.13.3"/>
    </reaction>
</comment>
<dbReference type="CDD" id="cd00075">
    <property type="entry name" value="HATPase"/>
    <property type="match status" value="1"/>
</dbReference>
<dbReference type="SMART" id="SM00448">
    <property type="entry name" value="REC"/>
    <property type="match status" value="1"/>
</dbReference>
<feature type="transmembrane region" description="Helical" evidence="12">
    <location>
        <begin position="116"/>
        <end position="136"/>
    </location>
</feature>
<dbReference type="EC" id="2.7.13.3" evidence="4"/>
<evidence type="ECO:0000256" key="11">
    <source>
        <dbReference type="PROSITE-ProRule" id="PRU00169"/>
    </source>
</evidence>
<dbReference type="InterPro" id="IPR036890">
    <property type="entry name" value="HATPase_C_sf"/>
</dbReference>
<dbReference type="Pfam" id="PF00072">
    <property type="entry name" value="Response_reg"/>
    <property type="match status" value="1"/>
</dbReference>
<dbReference type="InterPro" id="IPR011006">
    <property type="entry name" value="CheY-like_superfamily"/>
</dbReference>
<evidence type="ECO:0000256" key="1">
    <source>
        <dbReference type="ARBA" id="ARBA00000085"/>
    </source>
</evidence>
<evidence type="ECO:0000256" key="12">
    <source>
        <dbReference type="SAM" id="Phobius"/>
    </source>
</evidence>
<feature type="domain" description="Histidine kinase" evidence="13">
    <location>
        <begin position="794"/>
        <end position="1011"/>
    </location>
</feature>
<dbReference type="CDD" id="cd00082">
    <property type="entry name" value="HisKA"/>
    <property type="match status" value="1"/>
</dbReference>
<feature type="transmembrane region" description="Helical" evidence="12">
    <location>
        <begin position="433"/>
        <end position="455"/>
    </location>
</feature>
<evidence type="ECO:0000256" key="9">
    <source>
        <dbReference type="ARBA" id="ARBA00022989"/>
    </source>
</evidence>
<dbReference type="InterPro" id="IPR004358">
    <property type="entry name" value="Sig_transdc_His_kin-like_C"/>
</dbReference>
<dbReference type="Pfam" id="PF02518">
    <property type="entry name" value="HATPase_c"/>
    <property type="match status" value="1"/>
</dbReference>
<keyword evidence="8" id="KW-0418">Kinase</keyword>
<dbReference type="PRINTS" id="PR00344">
    <property type="entry name" value="BCTRLSENSOR"/>
</dbReference>
<dbReference type="EMBL" id="JBHSDU010000003">
    <property type="protein sequence ID" value="MFC4309690.1"/>
    <property type="molecule type" value="Genomic_DNA"/>
</dbReference>
<feature type="transmembrane region" description="Helical" evidence="12">
    <location>
        <begin position="461"/>
        <end position="481"/>
    </location>
</feature>
<dbReference type="SUPFAM" id="SSF47384">
    <property type="entry name" value="Homodimeric domain of signal transducing histidine kinase"/>
    <property type="match status" value="1"/>
</dbReference>
<comment type="similarity">
    <text evidence="3">Belongs to the sodium:solute symporter (SSF) (TC 2.A.21) family.</text>
</comment>
<feature type="transmembrane region" description="Helical" evidence="12">
    <location>
        <begin position="275"/>
        <end position="299"/>
    </location>
</feature>
<dbReference type="Pfam" id="PF00512">
    <property type="entry name" value="HisKA"/>
    <property type="match status" value="1"/>
</dbReference>
<feature type="transmembrane region" description="Helical" evidence="12">
    <location>
        <begin position="233"/>
        <end position="254"/>
    </location>
</feature>
<dbReference type="SMART" id="SM00091">
    <property type="entry name" value="PAS"/>
    <property type="match status" value="1"/>
</dbReference>
<keyword evidence="17" id="KW-1185">Reference proteome</keyword>
<dbReference type="InterPro" id="IPR000014">
    <property type="entry name" value="PAS"/>
</dbReference>
<evidence type="ECO:0000256" key="4">
    <source>
        <dbReference type="ARBA" id="ARBA00012438"/>
    </source>
</evidence>
<comment type="subcellular location">
    <subcellularLocation>
        <location evidence="2">Membrane</location>
        <topology evidence="2">Multi-pass membrane protein</topology>
    </subcellularLocation>
</comment>
<dbReference type="InterPro" id="IPR001789">
    <property type="entry name" value="Sig_transdc_resp-reg_receiver"/>
</dbReference>
<dbReference type="Gene3D" id="1.10.287.130">
    <property type="match status" value="1"/>
</dbReference>
<dbReference type="CDD" id="cd00156">
    <property type="entry name" value="REC"/>
    <property type="match status" value="1"/>
</dbReference>
<dbReference type="Gene3D" id="3.30.450.20">
    <property type="entry name" value="PAS domain"/>
    <property type="match status" value="1"/>
</dbReference>
<dbReference type="InterPro" id="IPR038377">
    <property type="entry name" value="Na/Glc_symporter_sf"/>
</dbReference>
<evidence type="ECO:0000256" key="6">
    <source>
        <dbReference type="ARBA" id="ARBA00022679"/>
    </source>
</evidence>
<dbReference type="InterPro" id="IPR001734">
    <property type="entry name" value="Na/solute_symporter"/>
</dbReference>
<dbReference type="PROSITE" id="PS50283">
    <property type="entry name" value="NA_SOLUT_SYMP_3"/>
    <property type="match status" value="1"/>
</dbReference>
<evidence type="ECO:0000313" key="16">
    <source>
        <dbReference type="EMBL" id="MFC4309690.1"/>
    </source>
</evidence>
<dbReference type="InterPro" id="IPR003594">
    <property type="entry name" value="HATPase_dom"/>
</dbReference>
<feature type="transmembrane region" description="Helical" evidence="12">
    <location>
        <begin position="405"/>
        <end position="426"/>
    </location>
</feature>
<feature type="transmembrane region" description="Helical" evidence="12">
    <location>
        <begin position="493"/>
        <end position="510"/>
    </location>
</feature>
<dbReference type="Gene3D" id="1.20.1730.10">
    <property type="entry name" value="Sodium/glucose cotransporter"/>
    <property type="match status" value="1"/>
</dbReference>
<dbReference type="PANTHER" id="PTHR43047:SF9">
    <property type="entry name" value="HISTIDINE KINASE"/>
    <property type="match status" value="1"/>
</dbReference>
<dbReference type="Pfam" id="PF12860">
    <property type="entry name" value="PAS_7"/>
    <property type="match status" value="1"/>
</dbReference>
<proteinExistence type="inferred from homology"/>
<dbReference type="InterPro" id="IPR035965">
    <property type="entry name" value="PAS-like_dom_sf"/>
</dbReference>
<evidence type="ECO:0000256" key="2">
    <source>
        <dbReference type="ARBA" id="ARBA00004141"/>
    </source>
</evidence>
<dbReference type="Gene3D" id="3.30.565.10">
    <property type="entry name" value="Histidine kinase-like ATPase, C-terminal domain"/>
    <property type="match status" value="1"/>
</dbReference>
<reference evidence="17" key="1">
    <citation type="journal article" date="2019" name="Int. J. Syst. Evol. Microbiol.">
        <title>The Global Catalogue of Microorganisms (GCM) 10K type strain sequencing project: providing services to taxonomists for standard genome sequencing and annotation.</title>
        <authorList>
            <consortium name="The Broad Institute Genomics Platform"/>
            <consortium name="The Broad Institute Genome Sequencing Center for Infectious Disease"/>
            <person name="Wu L."/>
            <person name="Ma J."/>
        </authorList>
    </citation>
    <scope>NUCLEOTIDE SEQUENCE [LARGE SCALE GENOMIC DNA]</scope>
    <source>
        <strain evidence="17">CGMCC 1.10759</strain>
    </source>
</reference>
<feature type="transmembrane region" description="Helical" evidence="12">
    <location>
        <begin position="68"/>
        <end position="87"/>
    </location>
</feature>
<dbReference type="SMART" id="SM00388">
    <property type="entry name" value="HisKA"/>
    <property type="match status" value="1"/>
</dbReference>
<dbReference type="NCBIfam" id="TIGR00229">
    <property type="entry name" value="sensory_box"/>
    <property type="match status" value="1"/>
</dbReference>
<protein>
    <recommendedName>
        <fullName evidence="4">histidine kinase</fullName>
        <ecNumber evidence="4">2.7.13.3</ecNumber>
    </recommendedName>
</protein>
<name>A0ABV8SSJ2_9GAMM</name>
<keyword evidence="5 11" id="KW-0597">Phosphoprotein</keyword>
<feature type="transmembrane region" description="Helical" evidence="12">
    <location>
        <begin position="37"/>
        <end position="56"/>
    </location>
</feature>
<keyword evidence="10 12" id="KW-0472">Membrane</keyword>
<feature type="transmembrane region" description="Helical" evidence="12">
    <location>
        <begin position="6"/>
        <end position="25"/>
    </location>
</feature>
<dbReference type="PROSITE" id="PS50110">
    <property type="entry name" value="RESPONSE_REGULATORY"/>
    <property type="match status" value="1"/>
</dbReference>
<evidence type="ECO:0000259" key="15">
    <source>
        <dbReference type="PROSITE" id="PS50112"/>
    </source>
</evidence>
<feature type="transmembrane region" description="Helical" evidence="12">
    <location>
        <begin position="156"/>
        <end position="178"/>
    </location>
</feature>
<accession>A0ABV8SSJ2</accession>
<dbReference type="PROSITE" id="PS50112">
    <property type="entry name" value="PAS"/>
    <property type="match status" value="1"/>
</dbReference>
<sequence length="1167" mass="126314">MISGWGLLVASLAYVCGLFFIAWWGDRRRFYPEHARLRPLIYSLALAVYCSSWTFYGAVGSAVRDGLGYLPIYIGPLLLFLFLLPFFERLVRMAKQQNATSISDLLAARFGRSPQIAVAVTLIALTAAIPYIALQLKAISMSIEVLSAGAPAQSVAWYRDSALLIALMLALFSSLFGARQVDATEHHPGMVLAVAAESLVKIVALLCVAVFALTQLDGIGPLLETARQMPSAVGHPISFVTQTLLSLTAIFCLPRQFQIGVVECADVEDVRHARWWFSMYLALISLVVVPIAAAAIAAGGSVAPDSFVLWLPLSAGHDWLALLAYLGGFSAATGMVIVATVALATMVSNDLVLPVIWRWRPPELGGRSLAAGGILWIRRAAILAILLVAFGFFRAVPNGSSLASIGLLAFAAVAQFAPAVVSAVYWSGASRVGVLAGLCGGFLIWIYTLLLPTFASADGVMPSWITAGPFGIGVLAPHSLLGFAGPDALTHGVFWSLLVNIATLVGMSLYSPPAIGERLQLAPRIAGADARRAKLLPGSATIADLQMLAERLLGPGAARSWFERYKQEHERDYSPTQRADVGLLQGLERELAGALGAASARMVLTSTLRGAGLQFSEVVTLFDEASQKLRFNREMLEAMMENMPQGISVVDAEMRLVAWNRRYVELLDYPPELMRAGRPIADLMRYNAARGWYGPGDAETHVEKRLAHMRAGSPHLSERRRGDGRVIEVRGQPLPDGGYVSTFNDVTTYKHVEDELREINETLEQRVVERTQQLAEATAVAEKANLGKTRFLAAASHDLLQPLNAARLFNAALRGQANQLAHPQVEQLADRVENSLHAAEELLDGLLDISRLDSGAIQPEPCDFSAGTLLDSLKEQFAPVAAQRNLELRVHATRVQVYTDQRMLRRVLQNLISNALRYTRSGGVVVGVRRRADDQVEFQVIDTGPGIAAESQSVIFEEFRRLDQHSPWGERGLGLGLSICDRIAHILQTQLILRSIPGKGSAFSVRVARGKGITREPVTTSAPIPSVAGLRGLRVLCVEDDPNILDAMRELLTRWGIEVICVATAEQAREILKTQPMDLVLADYHLGGEPMGLDVLDELVPREAVRMRTGALVTADGTAALAQRASALGFQVLRKPLRPAALRALIVALTADPARVAVPAARLASDC</sequence>
<organism evidence="16 17">
    <name type="scientific">Steroidobacter flavus</name>
    <dbReference type="NCBI Taxonomy" id="1842136"/>
    <lineage>
        <taxon>Bacteria</taxon>
        <taxon>Pseudomonadati</taxon>
        <taxon>Pseudomonadota</taxon>
        <taxon>Gammaproteobacteria</taxon>
        <taxon>Steroidobacterales</taxon>
        <taxon>Steroidobacteraceae</taxon>
        <taxon>Steroidobacter</taxon>
    </lineage>
</organism>
<dbReference type="RefSeq" id="WP_380596728.1">
    <property type="nucleotide sequence ID" value="NZ_JBHSDU010000003.1"/>
</dbReference>
<keyword evidence="7 12" id="KW-0812">Transmembrane</keyword>
<dbReference type="CDD" id="cd00130">
    <property type="entry name" value="PAS"/>
    <property type="match status" value="1"/>
</dbReference>
<evidence type="ECO:0000256" key="5">
    <source>
        <dbReference type="ARBA" id="ARBA00022553"/>
    </source>
</evidence>
<dbReference type="SUPFAM" id="SSF52172">
    <property type="entry name" value="CheY-like"/>
    <property type="match status" value="1"/>
</dbReference>
<dbReference type="CDD" id="cd10322">
    <property type="entry name" value="SLC5sbd"/>
    <property type="match status" value="1"/>
</dbReference>
<dbReference type="PANTHER" id="PTHR43047">
    <property type="entry name" value="TWO-COMPONENT HISTIDINE PROTEIN KINASE"/>
    <property type="match status" value="1"/>
</dbReference>
<dbReference type="SMART" id="SM00387">
    <property type="entry name" value="HATPase_c"/>
    <property type="match status" value="1"/>
</dbReference>